<accession>A0A0G4FI22</accession>
<evidence type="ECO:0000256" key="10">
    <source>
        <dbReference type="SAM" id="Phobius"/>
    </source>
</evidence>
<feature type="region of interest" description="Disordered" evidence="9">
    <location>
        <begin position="341"/>
        <end position="409"/>
    </location>
</feature>
<feature type="transmembrane region" description="Helical" evidence="10">
    <location>
        <begin position="487"/>
        <end position="511"/>
    </location>
</feature>
<evidence type="ECO:0008006" key="13">
    <source>
        <dbReference type="Google" id="ProtNLM"/>
    </source>
</evidence>
<keyword evidence="6 10" id="KW-1133">Transmembrane helix</keyword>
<dbReference type="FunCoup" id="A0A0G4FI22">
    <property type="interactions" value="84"/>
</dbReference>
<comment type="subcellular location">
    <subcellularLocation>
        <location evidence="1">Membrane</location>
        <topology evidence="1">Multi-pass membrane protein</topology>
    </subcellularLocation>
</comment>
<dbReference type="GO" id="GO:0016020">
    <property type="term" value="C:membrane"/>
    <property type="evidence" value="ECO:0007669"/>
    <property type="project" value="UniProtKB-SubCell"/>
</dbReference>
<feature type="compositionally biased region" description="Basic and acidic residues" evidence="9">
    <location>
        <begin position="1"/>
        <end position="13"/>
    </location>
</feature>
<dbReference type="PhylomeDB" id="A0A0G4FI22"/>
<keyword evidence="8 10" id="KW-0472">Membrane</keyword>
<evidence type="ECO:0000256" key="5">
    <source>
        <dbReference type="ARBA" id="ARBA00022946"/>
    </source>
</evidence>
<dbReference type="Gene3D" id="1.20.58.340">
    <property type="entry name" value="Magnesium transport protein CorA, transmembrane region"/>
    <property type="match status" value="1"/>
</dbReference>
<dbReference type="PANTHER" id="PTHR13890:SF0">
    <property type="entry name" value="MAGNESIUM TRANSPORTER MRS2 HOMOLOG, MITOCHONDRIAL"/>
    <property type="match status" value="1"/>
</dbReference>
<evidence type="ECO:0000256" key="7">
    <source>
        <dbReference type="ARBA" id="ARBA00023065"/>
    </source>
</evidence>
<reference evidence="11 12" key="1">
    <citation type="submission" date="2014-11" db="EMBL/GenBank/DDBJ databases">
        <authorList>
            <person name="Zhu J."/>
            <person name="Qi W."/>
            <person name="Song R."/>
        </authorList>
    </citation>
    <scope>NUCLEOTIDE SEQUENCE [LARGE SCALE GENOMIC DNA]</scope>
</reference>
<dbReference type="EMBL" id="CDMY01000443">
    <property type="protein sequence ID" value="CEM13102.1"/>
    <property type="molecule type" value="Genomic_DNA"/>
</dbReference>
<keyword evidence="5" id="KW-0809">Transit peptide</keyword>
<protein>
    <recommendedName>
        <fullName evidence="13">Magnesium transporter</fullName>
    </recommendedName>
</protein>
<proteinExistence type="predicted"/>
<evidence type="ECO:0000256" key="9">
    <source>
        <dbReference type="SAM" id="MobiDB-lite"/>
    </source>
</evidence>
<feature type="compositionally biased region" description="Polar residues" evidence="9">
    <location>
        <begin position="394"/>
        <end position="403"/>
    </location>
</feature>
<sequence length="553" mass="61528">MSHQNDKQSHLPEDGLLPEEVTVSTSHQQQQQSGTADRDPPELNGGSGEREGAAAKRSERKMTNGLMGIAGRSRASSPSEISDKALSPSKAFSQNNISYLPHYMVMGKRSRKVRKHVVIEITAGRHRIREWQAAEVVRHVLSHNKAGLVEELSGCLTYRDVRQVFAELKQLPSVEVRRHCILICFPPVTAIILHDAVLLLMAEELTQSEGLIQRLTQLSEGRKTRRVPFEFSALEVVLATAIEAVGEELTPVEEAIEALSLKLERQNPTTRDLEALHRLKAPTAVLESKIQGFHRSIAELMEEPTDLLKMELSRLYEHPEYYDHLDHQNWGSLTLLNPMNNVREDTPASMASSSNHLRVHSDTQEDPNSRSPTPSPPMRTGRSLLRQRHRRSGSVDSQPQQQHRVAAARASSFMTGYPPYAPPAVSSTAQHTVSGLGLIPNSDLDILLEYFDQEVDELVERTRMMKEKLVNIEYLITIRLDIVRNRLMLVDTSATVISGGLAMGAVITGAFGMNLTNELETDAMAFEVVVAVVVSVFVLTCLLVGTIIYSTRL</sequence>
<keyword evidence="2" id="KW-0813">Transport</keyword>
<evidence type="ECO:0000256" key="1">
    <source>
        <dbReference type="ARBA" id="ARBA00004141"/>
    </source>
</evidence>
<dbReference type="VEuPathDB" id="CryptoDB:Vbra_5867"/>
<evidence type="ECO:0000256" key="3">
    <source>
        <dbReference type="ARBA" id="ARBA00022692"/>
    </source>
</evidence>
<dbReference type="AlphaFoldDB" id="A0A0G4FI22"/>
<evidence type="ECO:0000256" key="4">
    <source>
        <dbReference type="ARBA" id="ARBA00022842"/>
    </source>
</evidence>
<organism evidence="11 12">
    <name type="scientific">Vitrella brassicaformis (strain CCMP3155)</name>
    <dbReference type="NCBI Taxonomy" id="1169540"/>
    <lineage>
        <taxon>Eukaryota</taxon>
        <taxon>Sar</taxon>
        <taxon>Alveolata</taxon>
        <taxon>Colpodellida</taxon>
        <taxon>Vitrellaceae</taxon>
        <taxon>Vitrella</taxon>
    </lineage>
</organism>
<name>A0A0G4FI22_VITBC</name>
<evidence type="ECO:0000313" key="11">
    <source>
        <dbReference type="EMBL" id="CEM13102.1"/>
    </source>
</evidence>
<evidence type="ECO:0000256" key="2">
    <source>
        <dbReference type="ARBA" id="ARBA00022448"/>
    </source>
</evidence>
<keyword evidence="12" id="KW-1185">Reference proteome</keyword>
<dbReference type="PANTHER" id="PTHR13890">
    <property type="entry name" value="RNA SPLICING PROTEIN MRS2, MITOCHONDRIAL"/>
    <property type="match status" value="1"/>
</dbReference>
<dbReference type="Gene3D" id="2.40.128.330">
    <property type="match status" value="1"/>
</dbReference>
<dbReference type="GO" id="GO:0015095">
    <property type="term" value="F:magnesium ion transmembrane transporter activity"/>
    <property type="evidence" value="ECO:0007669"/>
    <property type="project" value="TreeGrafter"/>
</dbReference>
<dbReference type="InterPro" id="IPR039204">
    <property type="entry name" value="MRS2-like"/>
</dbReference>
<keyword evidence="3 10" id="KW-0812">Transmembrane</keyword>
<feature type="region of interest" description="Disordered" evidence="9">
    <location>
        <begin position="1"/>
        <end position="87"/>
    </location>
</feature>
<feature type="compositionally biased region" description="Basic and acidic residues" evidence="9">
    <location>
        <begin position="48"/>
        <end position="62"/>
    </location>
</feature>
<dbReference type="Proteomes" id="UP000041254">
    <property type="component" value="Unassembled WGS sequence"/>
</dbReference>
<keyword evidence="4" id="KW-0460">Magnesium</keyword>
<keyword evidence="7" id="KW-0406">Ion transport</keyword>
<dbReference type="InParanoid" id="A0A0G4FI22"/>
<feature type="transmembrane region" description="Helical" evidence="10">
    <location>
        <begin position="523"/>
        <end position="549"/>
    </location>
</feature>
<dbReference type="OrthoDB" id="10251508at2759"/>
<dbReference type="Pfam" id="PF22099">
    <property type="entry name" value="MRS2-like"/>
    <property type="match status" value="1"/>
</dbReference>
<evidence type="ECO:0000313" key="12">
    <source>
        <dbReference type="Proteomes" id="UP000041254"/>
    </source>
</evidence>
<evidence type="ECO:0000256" key="6">
    <source>
        <dbReference type="ARBA" id="ARBA00022989"/>
    </source>
</evidence>
<evidence type="ECO:0000256" key="8">
    <source>
        <dbReference type="ARBA" id="ARBA00023136"/>
    </source>
</evidence>
<gene>
    <name evidence="11" type="ORF">Vbra_5867</name>
</gene>